<protein>
    <submittedName>
        <fullName evidence="2">Type IV secretion protein Rhs</fullName>
    </submittedName>
</protein>
<keyword evidence="3" id="KW-1185">Reference proteome</keyword>
<dbReference type="PANTHER" id="PTHR33840:SF1">
    <property type="entry name" value="TLE1 PHOSPHOLIPASE DOMAIN-CONTAINING PROTEIN"/>
    <property type="match status" value="1"/>
</dbReference>
<dbReference type="InterPro" id="IPR018712">
    <property type="entry name" value="Tle1-like_cat"/>
</dbReference>
<organism evidence="2 3">
    <name type="scientific">Marinobacter nauticus</name>
    <name type="common">Marinobacter hydrocarbonoclasticus</name>
    <name type="synonym">Marinobacter aquaeolei</name>
    <dbReference type="NCBI Taxonomy" id="2743"/>
    <lineage>
        <taxon>Bacteria</taxon>
        <taxon>Pseudomonadati</taxon>
        <taxon>Pseudomonadota</taxon>
        <taxon>Gammaproteobacteria</taxon>
        <taxon>Pseudomonadales</taxon>
        <taxon>Marinobacteraceae</taxon>
        <taxon>Marinobacter</taxon>
    </lineage>
</organism>
<dbReference type="EMBL" id="MPKY01000004">
    <property type="protein sequence ID" value="OJS98402.1"/>
    <property type="molecule type" value="Genomic_DNA"/>
</dbReference>
<proteinExistence type="predicted"/>
<dbReference type="Proteomes" id="UP000183986">
    <property type="component" value="Unassembled WGS sequence"/>
</dbReference>
<comment type="caution">
    <text evidence="2">The sequence shown here is derived from an EMBL/GenBank/DDBJ whole genome shotgun (WGS) entry which is preliminary data.</text>
</comment>
<evidence type="ECO:0000313" key="3">
    <source>
        <dbReference type="Proteomes" id="UP000183986"/>
    </source>
</evidence>
<dbReference type="Pfam" id="PF09994">
    <property type="entry name" value="T6SS_Tle1-like_cat"/>
    <property type="match status" value="1"/>
</dbReference>
<sequence>MKLVRPSELRACDLPLVETPFFAADKARRLVEENDHVRSNMRSLFRYDYRDRGNIAETVQRTVKDGELMLVCEGWDGPFSPMVTWQPDNSSPAGGRWRVNDSWIYTSSAIESAVAQLNECGVTPDQLRQSDPWGVGALEVNMFSMHYRQCQRQEQAAQGSEDDHRLSLPLGASALVAPVLMSASAAEGAKEDSSREPSPKINLEVGLFTDGTMNNAANTQAFKEQLEQECLIPYENNTISREECERRMGLMLGDSYANAASNVAKLWDLYIEEEKEEEGTSTYRRKIYAPGAGTKTGDDDVLYSAATGMGEAGIVPQVTYAFSQLAQQAKDTFQDKPINRLTLDLFGFSRGAAAARHAAHEINQGESGLLAEILAQNHIPWPETVEIRFVGLFDSVAAIVNPAAGDLSAHNNRNYPVKLYLNSDKVRHAVHLTAAHEHRRNFALNSLRSRDGSLPANFREISLPGVHSDIGGGYGDSQREDVLLSPRLQVPRDRLRWPDKTLQWDNLEAKRQQVEAAGWIGPDNLPVRQSEQLQAWPKDLGPEGPARLEIVTRRQEHPAPDGRVELVLRMLRQVRGEYSQVALRLMHRLATDSGAPLQDIDTRRTDNTLPDELTPILQQLLEQVEQGSDAPSLTTEHEHLLLQRYIHYSAHYNGIETLVAGTPAKLEGLHPHAPVLSGERLVYPQTEGE</sequence>
<evidence type="ECO:0000313" key="2">
    <source>
        <dbReference type="EMBL" id="OJS98402.1"/>
    </source>
</evidence>
<dbReference type="PANTHER" id="PTHR33840">
    <property type="match status" value="1"/>
</dbReference>
<feature type="domain" description="T6SS Phospholipase effector Tle1-like catalytic" evidence="1">
    <location>
        <begin position="382"/>
        <end position="480"/>
    </location>
</feature>
<gene>
    <name evidence="2" type="ORF">BEE62_17990</name>
</gene>
<accession>A0A1M2USY1</accession>
<name>A0A1M2USY1_MARNT</name>
<reference evidence="2" key="1">
    <citation type="submission" date="2016-11" db="EMBL/GenBank/DDBJ databases">
        <title>Draft Genome Sequence of Marinobacter hydrocarbonoclasticus strain STW2, a polyaromatic aromatic hydrocarbon degrading and denitrifying bacterium from rhizosphere of Seagrass Enhalus acodoides.</title>
        <authorList>
            <person name="Ling J."/>
            <person name="Dong J."/>
        </authorList>
    </citation>
    <scope>NUCLEOTIDE SEQUENCE [LARGE SCALE GENOMIC DNA]</scope>
    <source>
        <strain evidence="2">STW2</strain>
    </source>
</reference>
<dbReference type="AlphaFoldDB" id="A0A1M2USY1"/>
<evidence type="ECO:0000259" key="1">
    <source>
        <dbReference type="Pfam" id="PF09994"/>
    </source>
</evidence>